<feature type="repeat" description="WD" evidence="5">
    <location>
        <begin position="61"/>
        <end position="80"/>
    </location>
</feature>
<dbReference type="Gene3D" id="3.10.20.870">
    <property type="entry name" value="PFU (PLAA family ubiquitin binding), C-terminal domain"/>
    <property type="match status" value="1"/>
</dbReference>
<dbReference type="PANTHER" id="PTHR19849:SF0">
    <property type="entry name" value="PHOSPHOLIPASE A-2-ACTIVATING PROTEIN"/>
    <property type="match status" value="1"/>
</dbReference>
<dbReference type="GO" id="GO:0043161">
    <property type="term" value="P:proteasome-mediated ubiquitin-dependent protein catabolic process"/>
    <property type="evidence" value="ECO:0007669"/>
    <property type="project" value="TreeGrafter"/>
</dbReference>
<dbReference type="GO" id="GO:0005634">
    <property type="term" value="C:nucleus"/>
    <property type="evidence" value="ECO:0007669"/>
    <property type="project" value="TreeGrafter"/>
</dbReference>
<dbReference type="InterPro" id="IPR015943">
    <property type="entry name" value="WD40/YVTN_repeat-like_dom_sf"/>
</dbReference>
<dbReference type="InterPro" id="IPR001680">
    <property type="entry name" value="WD40_rpt"/>
</dbReference>
<evidence type="ECO:0000256" key="1">
    <source>
        <dbReference type="ARBA" id="ARBA00004496"/>
    </source>
</evidence>
<dbReference type="PROSITE" id="PS50294">
    <property type="entry name" value="WD_REPEATS_REGION"/>
    <property type="match status" value="2"/>
</dbReference>
<dbReference type="GO" id="GO:0010992">
    <property type="term" value="P:ubiquitin recycling"/>
    <property type="evidence" value="ECO:0007669"/>
    <property type="project" value="TreeGrafter"/>
</dbReference>
<dbReference type="PROSITE" id="PS51394">
    <property type="entry name" value="PFU"/>
    <property type="match status" value="1"/>
</dbReference>
<feature type="domain" description="PUL" evidence="8">
    <location>
        <begin position="540"/>
        <end position="821"/>
    </location>
</feature>
<comment type="caution">
    <text evidence="9">The sequence shown here is derived from an EMBL/GenBank/DDBJ whole genome shotgun (WGS) entry which is preliminary data.</text>
</comment>
<feature type="region of interest" description="Disordered" evidence="6">
    <location>
        <begin position="499"/>
        <end position="542"/>
    </location>
</feature>
<dbReference type="InterPro" id="IPR013535">
    <property type="entry name" value="PUL_dom"/>
</dbReference>
<dbReference type="OrthoDB" id="10265988at2759"/>
<dbReference type="Gene3D" id="2.130.10.10">
    <property type="entry name" value="YVTN repeat-like/Quinoprotein amine dehydrogenase"/>
    <property type="match status" value="1"/>
</dbReference>
<dbReference type="Pfam" id="PF09070">
    <property type="entry name" value="PFU"/>
    <property type="match status" value="1"/>
</dbReference>
<sequence>MELNPKRPAQQEPPQPVLSRSYLFFDTFPFSPASQISGRPAGPPSISLYPDNLYVRAVAFPNPNTVLSASRDATLRLWKLVSTPPPTYDYIITSHGSGFINTLAYYPPTPDFPQGLVLSGGQDTIIEARQPSKAADDNADAMLLGHSHNVCALDVCPEGGWVISGSWDSTARLWRVGKWEPEVVFEDHQGSVWTVLAYDKETVITGCADSIIRIFNTSGALIKSIKDSRDVVRALCKLPAFNPMGAHFASAGNDSVIRLFTIQGKQVAELHGHESFIYSLDVLSSGELVSSGEDRTVRVWNGTQCVQTITHPAISVWSVAACKESGDIVTGASDRITRVFTRSEERLASPEVVQQFEQTVKESAIPEQQVGNINKEKLPGPEFLKQKSGTKDGQVQMIREDNGSVTAHTWSVASQEWVAVGTVVDSAASSGRKIGYLGQDYDYVFDVDVEDGKPPLKLPYNVSQNPYEAATKFIQDNELPMSYLDQVAQFIVQNTQGANLGQSSQDATPAGADPWGQENRYRPGDASATQPPSIPGPRPKVLPQKSYLSIKTANLKVIAKKLGEINEQLVSSGSKDLSLSPSEVETVVALCSELEASEQPKQSPVIEAGIPLLFKVATVWPVSNRLPGLDLLRLLAAATPVTATTDYNGQDLFTGLQASGVFDVPLNVNNAMLSVRMLANLFETDTGRQLAVRRFNQIVTAVKSALSNGGANRNLTIAVATLYINFAVYLTSEGRESAPESSERGLVLLAELAWMVSGEKDSEAAYRGLVALGTLVKALGEEVRSAAKEIYDVGQMLGTMSGSSIGKEPRVKGIISEIRELM</sequence>
<evidence type="ECO:0000256" key="4">
    <source>
        <dbReference type="ARBA" id="ARBA00022737"/>
    </source>
</evidence>
<evidence type="ECO:0000256" key="2">
    <source>
        <dbReference type="ARBA" id="ARBA00022490"/>
    </source>
</evidence>
<evidence type="ECO:0000256" key="6">
    <source>
        <dbReference type="SAM" id="MobiDB-lite"/>
    </source>
</evidence>
<dbReference type="GO" id="GO:0043130">
    <property type="term" value="F:ubiquitin binding"/>
    <property type="evidence" value="ECO:0007669"/>
    <property type="project" value="TreeGrafter"/>
</dbReference>
<gene>
    <name evidence="9" type="ORF">ATNIH1004_010825</name>
</gene>
<dbReference type="PROSITE" id="PS51396">
    <property type="entry name" value="PUL"/>
    <property type="match status" value="1"/>
</dbReference>
<dbReference type="VEuPathDB" id="FungiDB:EYZ11_010237"/>
<dbReference type="Proteomes" id="UP000324241">
    <property type="component" value="Unassembled WGS sequence"/>
</dbReference>
<keyword evidence="2" id="KW-0963">Cytoplasm</keyword>
<evidence type="ECO:0000256" key="5">
    <source>
        <dbReference type="PROSITE-ProRule" id="PRU00221"/>
    </source>
</evidence>
<evidence type="ECO:0000259" key="7">
    <source>
        <dbReference type="PROSITE" id="PS51394"/>
    </source>
</evidence>
<evidence type="ECO:0000259" key="8">
    <source>
        <dbReference type="PROSITE" id="PS51396"/>
    </source>
</evidence>
<organism evidence="9 10">
    <name type="scientific">Aspergillus tanneri</name>
    <dbReference type="NCBI Taxonomy" id="1220188"/>
    <lineage>
        <taxon>Eukaryota</taxon>
        <taxon>Fungi</taxon>
        <taxon>Dikarya</taxon>
        <taxon>Ascomycota</taxon>
        <taxon>Pezizomycotina</taxon>
        <taxon>Eurotiomycetes</taxon>
        <taxon>Eurotiomycetidae</taxon>
        <taxon>Eurotiales</taxon>
        <taxon>Aspergillaceae</taxon>
        <taxon>Aspergillus</taxon>
        <taxon>Aspergillus subgen. Circumdati</taxon>
    </lineage>
</organism>
<proteinExistence type="predicted"/>
<dbReference type="Pfam" id="PF08324">
    <property type="entry name" value="PUL"/>
    <property type="match status" value="1"/>
</dbReference>
<dbReference type="GO" id="GO:0005737">
    <property type="term" value="C:cytoplasm"/>
    <property type="evidence" value="ECO:0007669"/>
    <property type="project" value="UniProtKB-SubCell"/>
</dbReference>
<feature type="repeat" description="WD" evidence="5">
    <location>
        <begin position="270"/>
        <end position="301"/>
    </location>
</feature>
<keyword evidence="3 5" id="KW-0853">WD repeat</keyword>
<evidence type="ECO:0000313" key="9">
    <source>
        <dbReference type="EMBL" id="KAA8641886.1"/>
    </source>
</evidence>
<evidence type="ECO:0000256" key="3">
    <source>
        <dbReference type="ARBA" id="ARBA00022574"/>
    </source>
</evidence>
<evidence type="ECO:0000313" key="10">
    <source>
        <dbReference type="Proteomes" id="UP000324241"/>
    </source>
</evidence>
<comment type="subcellular location">
    <subcellularLocation>
        <location evidence="1">Cytoplasm</location>
    </subcellularLocation>
</comment>
<dbReference type="FunFam" id="1.25.10.10:FF:000377">
    <property type="entry name" value="Polyubiquitin binding protein (Doa1/Ufd3)"/>
    <property type="match status" value="1"/>
</dbReference>
<accession>A0A5M9M8G8</accession>
<reference evidence="9 10" key="1">
    <citation type="submission" date="2019-08" db="EMBL/GenBank/DDBJ databases">
        <title>The genome sequence of a newly discovered highly antifungal drug resistant Aspergillus species, Aspergillus tanneri NIH 1004.</title>
        <authorList>
            <person name="Mounaud S."/>
            <person name="Singh I."/>
            <person name="Joardar V."/>
            <person name="Pakala S."/>
            <person name="Pakala S."/>
            <person name="Venepally P."/>
            <person name="Chung J.K."/>
            <person name="Losada L."/>
            <person name="Nierman W.C."/>
        </authorList>
    </citation>
    <scope>NUCLEOTIDE SEQUENCE [LARGE SCALE GENOMIC DNA]</scope>
    <source>
        <strain evidence="9 10">NIH1004</strain>
    </source>
</reference>
<dbReference type="FunFam" id="3.10.20.870:FF:000003">
    <property type="entry name" value="Polyubiquitin binding (Doa1 Ufd3) protein"/>
    <property type="match status" value="1"/>
</dbReference>
<feature type="domain" description="PFU" evidence="7">
    <location>
        <begin position="409"/>
        <end position="505"/>
    </location>
</feature>
<dbReference type="InterPro" id="IPR020472">
    <property type="entry name" value="WD40_PAC1"/>
</dbReference>
<dbReference type="CDD" id="cd00200">
    <property type="entry name" value="WD40"/>
    <property type="match status" value="1"/>
</dbReference>
<dbReference type="Gene3D" id="1.25.10.10">
    <property type="entry name" value="Leucine-rich Repeat Variant"/>
    <property type="match status" value="1"/>
</dbReference>
<name>A0A5M9M8G8_9EURO</name>
<dbReference type="AlphaFoldDB" id="A0A5M9M8G8"/>
<dbReference type="FunFam" id="2.130.10.10:FF:000236">
    <property type="entry name" value="Polyubiquitin binding protein (Doa1/Ufd3)"/>
    <property type="match status" value="1"/>
</dbReference>
<dbReference type="SUPFAM" id="SSF50978">
    <property type="entry name" value="WD40 repeat-like"/>
    <property type="match status" value="1"/>
</dbReference>
<dbReference type="PROSITE" id="PS50082">
    <property type="entry name" value="WD_REPEATS_2"/>
    <property type="match status" value="3"/>
</dbReference>
<evidence type="ECO:0008006" key="11">
    <source>
        <dbReference type="Google" id="ProtNLM"/>
    </source>
</evidence>
<dbReference type="InterPro" id="IPR036322">
    <property type="entry name" value="WD40_repeat_dom_sf"/>
</dbReference>
<dbReference type="InterPro" id="IPR011989">
    <property type="entry name" value="ARM-like"/>
</dbReference>
<feature type="repeat" description="WD" evidence="5">
    <location>
        <begin position="143"/>
        <end position="176"/>
    </location>
</feature>
<dbReference type="GeneID" id="54333526"/>
<dbReference type="PANTHER" id="PTHR19849">
    <property type="entry name" value="PHOSPHOLIPASE A-2-ACTIVATING PROTEIN"/>
    <property type="match status" value="1"/>
</dbReference>
<dbReference type="RefSeq" id="XP_033421248.1">
    <property type="nucleotide sequence ID" value="XM_033575393.1"/>
</dbReference>
<dbReference type="PRINTS" id="PR00320">
    <property type="entry name" value="GPROTEINBRPT"/>
</dbReference>
<dbReference type="SMART" id="SM00320">
    <property type="entry name" value="WD40"/>
    <property type="match status" value="6"/>
</dbReference>
<dbReference type="InterPro" id="IPR038122">
    <property type="entry name" value="PFU_sf"/>
</dbReference>
<dbReference type="Pfam" id="PF00400">
    <property type="entry name" value="WD40"/>
    <property type="match status" value="4"/>
</dbReference>
<dbReference type="InterPro" id="IPR015155">
    <property type="entry name" value="PFU"/>
</dbReference>
<keyword evidence="4" id="KW-0677">Repeat</keyword>
<dbReference type="EMBL" id="QUQM01000008">
    <property type="protein sequence ID" value="KAA8641886.1"/>
    <property type="molecule type" value="Genomic_DNA"/>
</dbReference>
<protein>
    <recommendedName>
        <fullName evidence="11">Phospholipase A-2-activating protein</fullName>
    </recommendedName>
</protein>